<keyword evidence="4" id="KW-1185">Reference proteome</keyword>
<keyword evidence="2" id="KW-0378">Hydrolase</keyword>
<evidence type="ECO:0000313" key="2">
    <source>
        <dbReference type="EMBL" id="MCZ3367383.1"/>
    </source>
</evidence>
<protein>
    <submittedName>
        <fullName evidence="2">Alpha/beta fold hydrolase</fullName>
    </submittedName>
</protein>
<evidence type="ECO:0000313" key="3">
    <source>
        <dbReference type="EMBL" id="MCZ3373469.1"/>
    </source>
</evidence>
<sequence>MDIKIDIKEIIGENAKNSYIPVELITDRGEVSCRFYKVDSNNLSVIWVGGVGGGWDTPAEELYPDLSEKIKKNGISSLRIRYRYPHDIEESLYDVLAGIKFLENLGASKIALVGHSLGGAVVIQAAASSSSVKTVVALSTQSHGTDSVSNFSQDTSILIIHGSDDPVLPINCSKQVYNKAHEPKEIVILTGNAHCLDESSEKVHQIVYDWIVSELTN</sequence>
<dbReference type="GO" id="GO:0016787">
    <property type="term" value="F:hydrolase activity"/>
    <property type="evidence" value="ECO:0007669"/>
    <property type="project" value="UniProtKB-KW"/>
</dbReference>
<reference evidence="2" key="1">
    <citation type="submission" date="2022-12" db="EMBL/GenBank/DDBJ databases">
        <title>Reclassification of two methanogenic archaea species isolated from the Kolyma lowland permafrost.</title>
        <authorList>
            <person name="Trubitsyn V.E."/>
            <person name="Rivkina E.M."/>
            <person name="Shcherbakova V.A."/>
        </authorList>
    </citation>
    <scope>NUCLEOTIDE SEQUENCE</scope>
    <source>
        <strain evidence="2">M2</strain>
        <strain evidence="3">MK4</strain>
    </source>
</reference>
<organism evidence="2 4">
    <name type="scientific">Methanobacterium veterum</name>
    <dbReference type="NCBI Taxonomy" id="408577"/>
    <lineage>
        <taxon>Archaea</taxon>
        <taxon>Methanobacteriati</taxon>
        <taxon>Methanobacteriota</taxon>
        <taxon>Methanomada group</taxon>
        <taxon>Methanobacteria</taxon>
        <taxon>Methanobacteriales</taxon>
        <taxon>Methanobacteriaceae</taxon>
        <taxon>Methanobacterium</taxon>
    </lineage>
</organism>
<dbReference type="Proteomes" id="UP001068021">
    <property type="component" value="Unassembled WGS sequence"/>
</dbReference>
<dbReference type="Proteomes" id="UP001074446">
    <property type="component" value="Unassembled WGS sequence"/>
</dbReference>
<dbReference type="RefSeq" id="WP_048082614.1">
    <property type="nucleotide sequence ID" value="NZ_JAPVER010000020.1"/>
</dbReference>
<evidence type="ECO:0000313" key="4">
    <source>
        <dbReference type="Proteomes" id="UP001068021"/>
    </source>
</evidence>
<proteinExistence type="predicted"/>
<dbReference type="InterPro" id="IPR050261">
    <property type="entry name" value="FrsA_esterase"/>
</dbReference>
<dbReference type="Pfam" id="PF02230">
    <property type="entry name" value="Abhydrolase_2"/>
    <property type="match status" value="1"/>
</dbReference>
<comment type="caution">
    <text evidence="2">The sequence shown here is derived from an EMBL/GenBank/DDBJ whole genome shotgun (WGS) entry which is preliminary data.</text>
</comment>
<name>A0A9E5A0J3_9EURY</name>
<dbReference type="PANTHER" id="PTHR22946">
    <property type="entry name" value="DIENELACTONE HYDROLASE DOMAIN-CONTAINING PROTEIN-RELATED"/>
    <property type="match status" value="1"/>
</dbReference>
<dbReference type="EMBL" id="JAPVES010000030">
    <property type="protein sequence ID" value="MCZ3373469.1"/>
    <property type="molecule type" value="Genomic_DNA"/>
</dbReference>
<dbReference type="InterPro" id="IPR003140">
    <property type="entry name" value="PLipase/COase/thioEstase"/>
</dbReference>
<dbReference type="SUPFAM" id="SSF53474">
    <property type="entry name" value="alpha/beta-Hydrolases"/>
    <property type="match status" value="1"/>
</dbReference>
<accession>A0A9E5A0J3</accession>
<dbReference type="InterPro" id="IPR029058">
    <property type="entry name" value="AB_hydrolase_fold"/>
</dbReference>
<evidence type="ECO:0000259" key="1">
    <source>
        <dbReference type="Pfam" id="PF02230"/>
    </source>
</evidence>
<dbReference type="EMBL" id="JAPVER010000020">
    <property type="protein sequence ID" value="MCZ3367383.1"/>
    <property type="molecule type" value="Genomic_DNA"/>
</dbReference>
<feature type="domain" description="Phospholipase/carboxylesterase/thioesterase" evidence="1">
    <location>
        <begin position="102"/>
        <end position="198"/>
    </location>
</feature>
<dbReference type="Gene3D" id="3.40.50.1820">
    <property type="entry name" value="alpha/beta hydrolase"/>
    <property type="match status" value="1"/>
</dbReference>
<dbReference type="AlphaFoldDB" id="A0A9E5A0J3"/>
<gene>
    <name evidence="3" type="ORF">O3H35_12550</name>
    <name evidence="2" type="ORF">O3H54_15940</name>
</gene>